<protein>
    <submittedName>
        <fullName evidence="1">Uncharacterized protein</fullName>
    </submittedName>
</protein>
<proteinExistence type="predicted"/>
<organism evidence="1 2">
    <name type="scientific">Mycena sanguinolenta</name>
    <dbReference type="NCBI Taxonomy" id="230812"/>
    <lineage>
        <taxon>Eukaryota</taxon>
        <taxon>Fungi</taxon>
        <taxon>Dikarya</taxon>
        <taxon>Basidiomycota</taxon>
        <taxon>Agaricomycotina</taxon>
        <taxon>Agaricomycetes</taxon>
        <taxon>Agaricomycetidae</taxon>
        <taxon>Agaricales</taxon>
        <taxon>Marasmiineae</taxon>
        <taxon>Mycenaceae</taxon>
        <taxon>Mycena</taxon>
    </lineage>
</organism>
<keyword evidence="2" id="KW-1185">Reference proteome</keyword>
<dbReference type="AlphaFoldDB" id="A0A8H6XNR4"/>
<dbReference type="EMBL" id="JACAZH010000020">
    <property type="protein sequence ID" value="KAF7345153.1"/>
    <property type="molecule type" value="Genomic_DNA"/>
</dbReference>
<evidence type="ECO:0000313" key="2">
    <source>
        <dbReference type="Proteomes" id="UP000623467"/>
    </source>
</evidence>
<reference evidence="1" key="1">
    <citation type="submission" date="2020-05" db="EMBL/GenBank/DDBJ databases">
        <title>Mycena genomes resolve the evolution of fungal bioluminescence.</title>
        <authorList>
            <person name="Tsai I.J."/>
        </authorList>
    </citation>
    <scope>NUCLEOTIDE SEQUENCE</scope>
    <source>
        <strain evidence="1">160909Yilan</strain>
    </source>
</reference>
<accession>A0A8H6XNR4</accession>
<comment type="caution">
    <text evidence="1">The sequence shown here is derived from an EMBL/GenBank/DDBJ whole genome shotgun (WGS) entry which is preliminary data.</text>
</comment>
<sequence>MVNLPAQSDSIVVVLMQRRLELDYPGPSSRFRLRLLSAVLAIVPRCGVLDRRTSPHCALYAETDHYTALETFGRVLALLSHSNLNPPFLLFLPQCSDRRGNRDACHGHDTIDERRTPPVSIEYWALEYALSSAPNCALGRDGQTRMRVPAHREGLLALVEVFEAEFVLVPMARVRRAETDNLNKYTTLATFNSSASAPLDVMPREKMKEDCFGPRIPDAESPPSTPCPRRVVSIPLRAAGPSYLRRAAPVSTPLACGAADGQMVSRTGHGPRQISAIFADLYELRGVATDVHLYCRSHLLHTK</sequence>
<dbReference type="Proteomes" id="UP000623467">
    <property type="component" value="Unassembled WGS sequence"/>
</dbReference>
<name>A0A8H6XNR4_9AGAR</name>
<evidence type="ECO:0000313" key="1">
    <source>
        <dbReference type="EMBL" id="KAF7345153.1"/>
    </source>
</evidence>
<gene>
    <name evidence="1" type="ORF">MSAN_01891500</name>
</gene>